<feature type="transmembrane region" description="Helical" evidence="15">
    <location>
        <begin position="148"/>
        <end position="166"/>
    </location>
</feature>
<keyword evidence="4 15" id="KW-1003">Cell membrane</keyword>
<dbReference type="NCBIfam" id="TIGR01494">
    <property type="entry name" value="ATPase_P-type"/>
    <property type="match status" value="2"/>
</dbReference>
<dbReference type="Gene3D" id="2.70.150.10">
    <property type="entry name" value="Calcium-transporting ATPase, cytoplasmic transduction domain A"/>
    <property type="match status" value="1"/>
</dbReference>
<proteinExistence type="inferred from homology"/>
<keyword evidence="13" id="KW-0406">Ion transport</keyword>
<evidence type="ECO:0000256" key="11">
    <source>
        <dbReference type="ARBA" id="ARBA00022967"/>
    </source>
</evidence>
<dbReference type="GO" id="GO:0016887">
    <property type="term" value="F:ATP hydrolysis activity"/>
    <property type="evidence" value="ECO:0007669"/>
    <property type="project" value="InterPro"/>
</dbReference>
<evidence type="ECO:0000256" key="4">
    <source>
        <dbReference type="ARBA" id="ARBA00022475"/>
    </source>
</evidence>
<evidence type="ECO:0000256" key="1">
    <source>
        <dbReference type="ARBA" id="ARBA00004651"/>
    </source>
</evidence>
<evidence type="ECO:0000256" key="14">
    <source>
        <dbReference type="ARBA" id="ARBA00023136"/>
    </source>
</evidence>
<dbReference type="NCBIfam" id="TIGR01511">
    <property type="entry name" value="ATPase-IB1_Cu"/>
    <property type="match status" value="1"/>
</dbReference>
<dbReference type="GO" id="GO:0005507">
    <property type="term" value="F:copper ion binding"/>
    <property type="evidence" value="ECO:0007669"/>
    <property type="project" value="TreeGrafter"/>
</dbReference>
<dbReference type="NCBIfam" id="TIGR01525">
    <property type="entry name" value="ATPase-IB_hvy"/>
    <property type="match status" value="1"/>
</dbReference>
<comment type="similarity">
    <text evidence="2 15">Belongs to the cation transport ATPase (P-type) (TC 3.A.3) family. Type IB subfamily.</text>
</comment>
<dbReference type="Gene3D" id="3.40.50.1000">
    <property type="entry name" value="HAD superfamily/HAD-like"/>
    <property type="match status" value="1"/>
</dbReference>
<dbReference type="AlphaFoldDB" id="A0A1Y5HSU5"/>
<feature type="transmembrane region" description="Helical" evidence="15">
    <location>
        <begin position="352"/>
        <end position="375"/>
    </location>
</feature>
<feature type="non-terminal residue" evidence="17">
    <location>
        <position position="1"/>
    </location>
</feature>
<dbReference type="Pfam" id="PF00702">
    <property type="entry name" value="Hydrolase"/>
    <property type="match status" value="1"/>
</dbReference>
<evidence type="ECO:0000256" key="6">
    <source>
        <dbReference type="ARBA" id="ARBA00022692"/>
    </source>
</evidence>
<evidence type="ECO:0000313" key="18">
    <source>
        <dbReference type="Proteomes" id="UP000227088"/>
    </source>
</evidence>
<keyword evidence="8 15" id="KW-0547">Nucleotide-binding</keyword>
<dbReference type="PRINTS" id="PR00943">
    <property type="entry name" value="CUATPASE"/>
</dbReference>
<dbReference type="SUPFAM" id="SSF81653">
    <property type="entry name" value="Calcium ATPase, transduction domain A"/>
    <property type="match status" value="1"/>
</dbReference>
<dbReference type="InterPro" id="IPR036163">
    <property type="entry name" value="HMA_dom_sf"/>
</dbReference>
<keyword evidence="10" id="KW-0460">Magnesium</keyword>
<keyword evidence="11" id="KW-1278">Translocase</keyword>
<dbReference type="PRINTS" id="PR00119">
    <property type="entry name" value="CATATPASE"/>
</dbReference>
<keyword evidence="12 15" id="KW-1133">Transmembrane helix</keyword>
<evidence type="ECO:0000256" key="15">
    <source>
        <dbReference type="RuleBase" id="RU362081"/>
    </source>
</evidence>
<keyword evidence="7 15" id="KW-0479">Metal-binding</keyword>
<keyword evidence="9 15" id="KW-0067">ATP-binding</keyword>
<sequence>SCAACAWLIEHRLNQLEHVISVNLNLTTHRLMVRWSDDKVKLSQIFEEIHQLGYQAHPFSATEAEQQRIQESKTAFRRLAVAGFATMQVMMLAVPLYVGELQGILEQYQIFLRAASMLFATAVVLYSARPFFSAALRDLRSRHLTMDVPVSIAILLAYFSSVWSTVNQGPEIYFDSVCMFTFFLLTGRFFEMRARHRMTQAGNNLLDLMPSAAIKVSSSGNTVIASNDIQVGDLLLIKPGQQIPADGIVESGTSAVDEAALTGEYLPIDKSQGDALIGGTHNVESQLVMRVTATGAEAQLNTIMRLMDRAQQEKPAIAIFADKVASRFVAAVLIIASSIAIAWTFIDPSQAFWITLAVLVVTCPCALSLATPTALTAATASLREQGFLISKGHVLEGLNQVDRIVFDKTGTLTRGELSLEQVLPASAGLALNPTQALQIAATLEQYSNHPIARAFNSAVLFETDNIEQVTGKGIKGQIITTEGQEDCTYRIGRADFAFPQQALTPPVIDDRQWLLLADDKQPLYWFALSDTLRQGAGTTIAQLKNWGIKVAILTGDPSAQVEAVATALDITEVHKGLSPEQKLELASGWQQQGERLMMVGDGINDVPTLARADIAVAIGQASDLTKTNADAVITNNSLTTLLHAISKGKKSTQIIRQNIYWALLYNLLALPLAATGFIPPWAAAIGMSVSSLIVVGNALRLLSSDKQLSDRQFGLHLTE</sequence>
<dbReference type="Gene3D" id="3.40.1110.10">
    <property type="entry name" value="Calcium-transporting ATPase, cytoplasmic domain N"/>
    <property type="match status" value="1"/>
</dbReference>
<name>A0A1Y5HSU5_OLEAN</name>
<keyword evidence="5" id="KW-0597">Phosphoprotein</keyword>
<feature type="domain" description="HMA" evidence="16">
    <location>
        <begin position="1"/>
        <end position="57"/>
    </location>
</feature>
<accession>A0A1Y5HSU5</accession>
<evidence type="ECO:0000256" key="10">
    <source>
        <dbReference type="ARBA" id="ARBA00022842"/>
    </source>
</evidence>
<evidence type="ECO:0000256" key="5">
    <source>
        <dbReference type="ARBA" id="ARBA00022553"/>
    </source>
</evidence>
<dbReference type="GO" id="GO:0005524">
    <property type="term" value="F:ATP binding"/>
    <property type="evidence" value="ECO:0007669"/>
    <property type="project" value="UniProtKB-UniRule"/>
</dbReference>
<dbReference type="Pfam" id="PF00403">
    <property type="entry name" value="HMA"/>
    <property type="match status" value="1"/>
</dbReference>
<dbReference type="CDD" id="cd02079">
    <property type="entry name" value="P-type_ATPase_HM"/>
    <property type="match status" value="1"/>
</dbReference>
<evidence type="ECO:0000313" key="17">
    <source>
        <dbReference type="EMBL" id="OUS40388.1"/>
    </source>
</evidence>
<gene>
    <name evidence="17" type="ORF">A9R00_06240</name>
</gene>
<evidence type="ECO:0000256" key="12">
    <source>
        <dbReference type="ARBA" id="ARBA00022989"/>
    </source>
</evidence>
<dbReference type="SUPFAM" id="SSF55008">
    <property type="entry name" value="HMA, heavy metal-associated domain"/>
    <property type="match status" value="1"/>
</dbReference>
<comment type="subcellular location">
    <subcellularLocation>
        <location evidence="1">Cell membrane</location>
        <topology evidence="1">Multi-pass membrane protein</topology>
    </subcellularLocation>
</comment>
<dbReference type="PROSITE" id="PS00154">
    <property type="entry name" value="ATPASE_E1_E2"/>
    <property type="match status" value="1"/>
</dbReference>
<evidence type="ECO:0000256" key="2">
    <source>
        <dbReference type="ARBA" id="ARBA00006024"/>
    </source>
</evidence>
<evidence type="ECO:0000256" key="7">
    <source>
        <dbReference type="ARBA" id="ARBA00022723"/>
    </source>
</evidence>
<dbReference type="CDD" id="cd00371">
    <property type="entry name" value="HMA"/>
    <property type="match status" value="1"/>
</dbReference>
<comment type="caution">
    <text evidence="17">The sequence shown here is derived from an EMBL/GenBank/DDBJ whole genome shotgun (WGS) entry which is preliminary data.</text>
</comment>
<dbReference type="FunFam" id="2.70.150.10:FF:000002">
    <property type="entry name" value="Copper-transporting ATPase 1, putative"/>
    <property type="match status" value="1"/>
</dbReference>
<evidence type="ECO:0000256" key="3">
    <source>
        <dbReference type="ARBA" id="ARBA00022448"/>
    </source>
</evidence>
<dbReference type="GO" id="GO:0005886">
    <property type="term" value="C:plasma membrane"/>
    <property type="evidence" value="ECO:0007669"/>
    <property type="project" value="UniProtKB-SubCell"/>
</dbReference>
<dbReference type="SUPFAM" id="SSF56784">
    <property type="entry name" value="HAD-like"/>
    <property type="match status" value="1"/>
</dbReference>
<dbReference type="InterPro" id="IPR001757">
    <property type="entry name" value="P_typ_ATPase"/>
</dbReference>
<protein>
    <submittedName>
        <fullName evidence="17">Copper-translocating P-type ATPase</fullName>
    </submittedName>
</protein>
<organism evidence="17 18">
    <name type="scientific">Oleispira antarctica</name>
    <dbReference type="NCBI Taxonomy" id="188908"/>
    <lineage>
        <taxon>Bacteria</taxon>
        <taxon>Pseudomonadati</taxon>
        <taxon>Pseudomonadota</taxon>
        <taxon>Gammaproteobacteria</taxon>
        <taxon>Oceanospirillales</taxon>
        <taxon>Oceanospirillaceae</taxon>
        <taxon>Oleispira</taxon>
    </lineage>
</organism>
<feature type="transmembrane region" description="Helical" evidence="15">
    <location>
        <begin position="79"/>
        <end position="98"/>
    </location>
</feature>
<dbReference type="GO" id="GO:0055070">
    <property type="term" value="P:copper ion homeostasis"/>
    <property type="evidence" value="ECO:0007669"/>
    <property type="project" value="TreeGrafter"/>
</dbReference>
<dbReference type="PANTHER" id="PTHR43520">
    <property type="entry name" value="ATP7, ISOFORM B"/>
    <property type="match status" value="1"/>
</dbReference>
<evidence type="ECO:0000259" key="16">
    <source>
        <dbReference type="PROSITE" id="PS50846"/>
    </source>
</evidence>
<dbReference type="InterPro" id="IPR023214">
    <property type="entry name" value="HAD_sf"/>
</dbReference>
<dbReference type="Proteomes" id="UP000227088">
    <property type="component" value="Unassembled WGS sequence"/>
</dbReference>
<dbReference type="InterPro" id="IPR023299">
    <property type="entry name" value="ATPase_P-typ_cyto_dom_N"/>
</dbReference>
<dbReference type="GO" id="GO:0043682">
    <property type="term" value="F:P-type divalent copper transporter activity"/>
    <property type="evidence" value="ECO:0007669"/>
    <property type="project" value="TreeGrafter"/>
</dbReference>
<dbReference type="InterPro" id="IPR027256">
    <property type="entry name" value="P-typ_ATPase_IB"/>
</dbReference>
<keyword evidence="14 15" id="KW-0472">Membrane</keyword>
<dbReference type="InterPro" id="IPR059000">
    <property type="entry name" value="ATPase_P-type_domA"/>
</dbReference>
<feature type="transmembrane region" description="Helical" evidence="15">
    <location>
        <begin position="172"/>
        <end position="190"/>
    </location>
</feature>
<dbReference type="Gene3D" id="3.30.70.100">
    <property type="match status" value="1"/>
</dbReference>
<evidence type="ECO:0000256" key="9">
    <source>
        <dbReference type="ARBA" id="ARBA00022840"/>
    </source>
</evidence>
<evidence type="ECO:0000256" key="8">
    <source>
        <dbReference type="ARBA" id="ARBA00022741"/>
    </source>
</evidence>
<feature type="transmembrane region" description="Helical" evidence="15">
    <location>
        <begin position="659"/>
        <end position="678"/>
    </location>
</feature>
<dbReference type="InterPro" id="IPR008250">
    <property type="entry name" value="ATPase_P-typ_transduc_dom_A_sf"/>
</dbReference>
<reference evidence="18" key="1">
    <citation type="journal article" date="2017" name="Proc. Natl. Acad. Sci. U.S.A.">
        <title>Simulation of Deepwater Horizon oil plume reveals substrate specialization within a complex community of hydrocarbon degraders.</title>
        <authorList>
            <person name="Hu P."/>
            <person name="Dubinsky E.A."/>
            <person name="Probst A.J."/>
            <person name="Wang J."/>
            <person name="Sieber C.M.K."/>
            <person name="Tom L.M."/>
            <person name="Gardinali P."/>
            <person name="Banfield J.F."/>
            <person name="Atlas R.M."/>
            <person name="Andersen G.L."/>
        </authorList>
    </citation>
    <scope>NUCLEOTIDE SEQUENCE [LARGE SCALE GENOMIC DNA]</scope>
</reference>
<dbReference type="PANTHER" id="PTHR43520:SF5">
    <property type="entry name" value="CATION-TRANSPORTING P-TYPE ATPASE-RELATED"/>
    <property type="match status" value="1"/>
</dbReference>
<feature type="transmembrane region" description="Helical" evidence="15">
    <location>
        <begin position="110"/>
        <end position="128"/>
    </location>
</feature>
<dbReference type="InterPro" id="IPR018303">
    <property type="entry name" value="ATPase_P-typ_P_site"/>
</dbReference>
<feature type="transmembrane region" description="Helical" evidence="15">
    <location>
        <begin position="328"/>
        <end position="346"/>
    </location>
</feature>
<dbReference type="PROSITE" id="PS50846">
    <property type="entry name" value="HMA_2"/>
    <property type="match status" value="1"/>
</dbReference>
<keyword evidence="6 15" id="KW-0812">Transmembrane</keyword>
<dbReference type="SUPFAM" id="SSF81665">
    <property type="entry name" value="Calcium ATPase, transmembrane domain M"/>
    <property type="match status" value="1"/>
</dbReference>
<dbReference type="InterPro" id="IPR036412">
    <property type="entry name" value="HAD-like_sf"/>
</dbReference>
<dbReference type="EMBL" id="MABE01000353">
    <property type="protein sequence ID" value="OUS40388.1"/>
    <property type="molecule type" value="Genomic_DNA"/>
</dbReference>
<dbReference type="InterPro" id="IPR006121">
    <property type="entry name" value="HMA_dom"/>
</dbReference>
<evidence type="ECO:0000256" key="13">
    <source>
        <dbReference type="ARBA" id="ARBA00023065"/>
    </source>
</evidence>
<keyword evidence="3" id="KW-0813">Transport</keyword>
<feature type="transmembrane region" description="Helical" evidence="15">
    <location>
        <begin position="684"/>
        <end position="702"/>
    </location>
</feature>
<dbReference type="Pfam" id="PF00122">
    <property type="entry name" value="E1-E2_ATPase"/>
    <property type="match status" value="1"/>
</dbReference>
<dbReference type="InterPro" id="IPR023298">
    <property type="entry name" value="ATPase_P-typ_TM_dom_sf"/>
</dbReference>